<proteinExistence type="predicted"/>
<dbReference type="GO" id="GO:0006508">
    <property type="term" value="P:proteolysis"/>
    <property type="evidence" value="ECO:0007669"/>
    <property type="project" value="UniProtKB-KW"/>
</dbReference>
<sequence>MGHTFIPFILVLISFTLTYWLYRTFIRQWTIQRALRQELQRIDALLRRHEHNPAKQFELLDPVYRSVLFRVHPKLKMERGKLEEFVSEELNRLIKSKRSSLWSSVTVFGRGMLTVLMLGIGMASGYVAYTETDLTARFGPVAVESEAMPLLGETYALPSQIASPEELGMALAYHMSRFDETFSIRYIGKTKDFEETMDAAWDWLEANHIYVFRLSRGGESQYRDHGGYVDLDMKLTYDMTTEEAHQIAARVERIVQEMPIGLNDFEKVKYVNDFVVLNTAYNLESAASPYTPYSILFNGEGVCEGYALTTLLLLEAAGVETRYISGEVETGLHAWNLVKLDGEWYHLDTTWNDPVPNQPGKVGYDYFLVSDATLRADHTWEEGKYPVTAMANYQ</sequence>
<evidence type="ECO:0000313" key="4">
    <source>
        <dbReference type="Proteomes" id="UP000254060"/>
    </source>
</evidence>
<protein>
    <submittedName>
        <fullName evidence="3">Uncharacterized protein involved in cytokinesis, contains TGc (Transglutaminase/protease-like) domain</fullName>
    </submittedName>
</protein>
<keyword evidence="1" id="KW-0812">Transmembrane</keyword>
<keyword evidence="3" id="KW-0378">Hydrolase</keyword>
<dbReference type="STRING" id="1397694.GCA_000702585_01129"/>
<dbReference type="InterPro" id="IPR002931">
    <property type="entry name" value="Transglutaminase-like"/>
</dbReference>
<dbReference type="GO" id="GO:0008233">
    <property type="term" value="F:peptidase activity"/>
    <property type="evidence" value="ECO:0007669"/>
    <property type="project" value="UniProtKB-KW"/>
</dbReference>
<dbReference type="OrthoDB" id="9788327at2"/>
<dbReference type="AlphaFoldDB" id="A0A377FR09"/>
<accession>A0A377FR09</accession>
<gene>
    <name evidence="3" type="ORF">NCTC13163_00614</name>
</gene>
<reference evidence="3 4" key="1">
    <citation type="submission" date="2018-06" db="EMBL/GenBank/DDBJ databases">
        <authorList>
            <consortium name="Pathogen Informatics"/>
            <person name="Doyle S."/>
        </authorList>
    </citation>
    <scope>NUCLEOTIDE SEQUENCE [LARGE SCALE GENOMIC DNA]</scope>
    <source>
        <strain evidence="3 4">NCTC13163</strain>
    </source>
</reference>
<evidence type="ECO:0000313" key="3">
    <source>
        <dbReference type="EMBL" id="STO07269.1"/>
    </source>
</evidence>
<dbReference type="SMART" id="SM00460">
    <property type="entry name" value="TGc"/>
    <property type="match status" value="1"/>
</dbReference>
<dbReference type="EMBL" id="UGGP01000001">
    <property type="protein sequence ID" value="STO07269.1"/>
    <property type="molecule type" value="Genomic_DNA"/>
</dbReference>
<feature type="transmembrane region" description="Helical" evidence="1">
    <location>
        <begin position="101"/>
        <end position="129"/>
    </location>
</feature>
<keyword evidence="1" id="KW-1133">Transmembrane helix</keyword>
<dbReference type="Pfam" id="PF01841">
    <property type="entry name" value="Transglut_core"/>
    <property type="match status" value="1"/>
</dbReference>
<dbReference type="Proteomes" id="UP000254060">
    <property type="component" value="Unassembled WGS sequence"/>
</dbReference>
<dbReference type="PANTHER" id="PTHR46333:SF2">
    <property type="entry name" value="CYTOKINESIS PROTEIN 3"/>
    <property type="match status" value="1"/>
</dbReference>
<evidence type="ECO:0000259" key="2">
    <source>
        <dbReference type="SMART" id="SM00460"/>
    </source>
</evidence>
<feature type="domain" description="Transglutaminase-like" evidence="2">
    <location>
        <begin position="295"/>
        <end position="351"/>
    </location>
</feature>
<dbReference type="InterPro" id="IPR052557">
    <property type="entry name" value="CAP/Cytokinesis_protein"/>
</dbReference>
<dbReference type="SUPFAM" id="SSF54001">
    <property type="entry name" value="Cysteine proteinases"/>
    <property type="match status" value="1"/>
</dbReference>
<evidence type="ECO:0000256" key="1">
    <source>
        <dbReference type="SAM" id="Phobius"/>
    </source>
</evidence>
<keyword evidence="3" id="KW-0645">Protease</keyword>
<name>A0A377FR09_9BACL</name>
<feature type="transmembrane region" description="Helical" evidence="1">
    <location>
        <begin position="6"/>
        <end position="26"/>
    </location>
</feature>
<keyword evidence="1" id="KW-0472">Membrane</keyword>
<dbReference type="Gene3D" id="3.10.620.30">
    <property type="match status" value="1"/>
</dbReference>
<dbReference type="RefSeq" id="WP_051638873.1">
    <property type="nucleotide sequence ID" value="NZ_UGGP01000001.1"/>
</dbReference>
<dbReference type="GO" id="GO:0005737">
    <property type="term" value="C:cytoplasm"/>
    <property type="evidence" value="ECO:0007669"/>
    <property type="project" value="TreeGrafter"/>
</dbReference>
<dbReference type="PANTHER" id="PTHR46333">
    <property type="entry name" value="CYTOKINESIS PROTEIN 3"/>
    <property type="match status" value="1"/>
</dbReference>
<organism evidence="3 4">
    <name type="scientific">Exiguobacterium aurantiacum</name>
    <dbReference type="NCBI Taxonomy" id="33987"/>
    <lineage>
        <taxon>Bacteria</taxon>
        <taxon>Bacillati</taxon>
        <taxon>Bacillota</taxon>
        <taxon>Bacilli</taxon>
        <taxon>Bacillales</taxon>
        <taxon>Bacillales Family XII. Incertae Sedis</taxon>
        <taxon>Exiguobacterium</taxon>
    </lineage>
</organism>
<dbReference type="InterPro" id="IPR038765">
    <property type="entry name" value="Papain-like_cys_pep_sf"/>
</dbReference>